<keyword evidence="1" id="KW-1133">Transmembrane helix</keyword>
<keyword evidence="3" id="KW-1185">Reference proteome</keyword>
<sequence length="430" mass="44838">MSDVDASKRPAALALGAIGVCGAVGVGLVLGLTRVGAPTPAIGALALPTVLVALLWLTVWMTAAGSPLAGATGRKVAWVLLGAGFAAALGGLGLASTGGPGLVLAGGGAVVVVVAGVLLRGWRARLTALGAVVALAATGLTVFAQSGPSELAERLAHADPPVQRDLLYVVSIPGYRPLDTRYGDDVGIRQFMPVDPAAVPAQRWINILEYAREYAYKDPGPCGETARDSVLQIAECTVEPDGWIYRHGVVHHGYEVIVGQSIVVVAGPLDVDQKVLRAAAAKVRPATAAELDALGFPGEQLFTAESPGYLPRAIGIPHGVQLQPSDPAAAPQSMMIDVYVDFSELPCGGFGTCTPDTDGLQYRRYEDTYGYVVRRGNLNLYAMGGVGVDKALLRQAVLTARPVTDAELLRSLPPVPHKGLLDRLRAWLRT</sequence>
<dbReference type="EMBL" id="BONQ01000109">
    <property type="protein sequence ID" value="GIG48840.1"/>
    <property type="molecule type" value="Genomic_DNA"/>
</dbReference>
<feature type="transmembrane region" description="Helical" evidence="1">
    <location>
        <begin position="12"/>
        <end position="35"/>
    </location>
</feature>
<evidence type="ECO:0000313" key="3">
    <source>
        <dbReference type="Proteomes" id="UP000660611"/>
    </source>
</evidence>
<feature type="transmembrane region" description="Helical" evidence="1">
    <location>
        <begin position="101"/>
        <end position="119"/>
    </location>
</feature>
<accession>A0A919PQ41</accession>
<comment type="caution">
    <text evidence="2">The sequence shown here is derived from an EMBL/GenBank/DDBJ whole genome shotgun (WGS) entry which is preliminary data.</text>
</comment>
<gene>
    <name evidence="2" type="ORF">Dsi01nite_068810</name>
</gene>
<organism evidence="2 3">
    <name type="scientific">Dactylosporangium siamense</name>
    <dbReference type="NCBI Taxonomy" id="685454"/>
    <lineage>
        <taxon>Bacteria</taxon>
        <taxon>Bacillati</taxon>
        <taxon>Actinomycetota</taxon>
        <taxon>Actinomycetes</taxon>
        <taxon>Micromonosporales</taxon>
        <taxon>Micromonosporaceae</taxon>
        <taxon>Dactylosporangium</taxon>
    </lineage>
</organism>
<proteinExistence type="predicted"/>
<keyword evidence="1" id="KW-0472">Membrane</keyword>
<evidence type="ECO:0000256" key="1">
    <source>
        <dbReference type="SAM" id="Phobius"/>
    </source>
</evidence>
<feature type="transmembrane region" description="Helical" evidence="1">
    <location>
        <begin position="126"/>
        <end position="144"/>
    </location>
</feature>
<dbReference type="AlphaFoldDB" id="A0A919PQ41"/>
<name>A0A919PQ41_9ACTN</name>
<feature type="transmembrane region" description="Helical" evidence="1">
    <location>
        <begin position="76"/>
        <end position="95"/>
    </location>
</feature>
<feature type="transmembrane region" description="Helical" evidence="1">
    <location>
        <begin position="41"/>
        <end position="64"/>
    </location>
</feature>
<dbReference type="Proteomes" id="UP000660611">
    <property type="component" value="Unassembled WGS sequence"/>
</dbReference>
<dbReference type="RefSeq" id="WP_203850541.1">
    <property type="nucleotide sequence ID" value="NZ_BAAAVW010000020.1"/>
</dbReference>
<protein>
    <submittedName>
        <fullName evidence="2">Uncharacterized protein</fullName>
    </submittedName>
</protein>
<keyword evidence="1" id="KW-0812">Transmembrane</keyword>
<evidence type="ECO:0000313" key="2">
    <source>
        <dbReference type="EMBL" id="GIG48840.1"/>
    </source>
</evidence>
<reference evidence="2" key="1">
    <citation type="submission" date="2021-01" db="EMBL/GenBank/DDBJ databases">
        <title>Whole genome shotgun sequence of Dactylosporangium siamense NBRC 106093.</title>
        <authorList>
            <person name="Komaki H."/>
            <person name="Tamura T."/>
        </authorList>
    </citation>
    <scope>NUCLEOTIDE SEQUENCE</scope>
    <source>
        <strain evidence="2">NBRC 106093</strain>
    </source>
</reference>